<dbReference type="CDD" id="cd06223">
    <property type="entry name" value="PRTases_typeI"/>
    <property type="match status" value="1"/>
</dbReference>
<evidence type="ECO:0000256" key="3">
    <source>
        <dbReference type="ARBA" id="ARBA00023163"/>
    </source>
</evidence>
<accession>A0A7V3PST5</accession>
<protein>
    <recommendedName>
        <fullName evidence="4">Bifunctional protein PyrR</fullName>
    </recommendedName>
    <domain>
        <recommendedName>
            <fullName evidence="4">Pyrimidine operon regulatory protein</fullName>
        </recommendedName>
    </domain>
    <domain>
        <recommendedName>
            <fullName evidence="4">Uracil phosphoribosyltransferase</fullName>
            <shortName evidence="4">UPRTase</shortName>
            <ecNumber evidence="4">2.4.2.9</ecNumber>
        </recommendedName>
    </domain>
</protein>
<sequence>MKRRLLSGEEIAAIIRQLSEQVAQKNPDIERLVLVGVQRRGVPLATRIARELSQLARYEPPVGSIDITLYRDDLQLVAETPLVRGSNISFDINGRQILLVDDVIFTGRTVRAALTELLDFGRPEAVRLLVLIDRGHRELPIQPDFVGMTVETERDDLVDIFLSEVDGRDEVIVSRRSGK</sequence>
<comment type="caution">
    <text evidence="6">The sequence shown here is derived from an EMBL/GenBank/DDBJ whole genome shotgun (WGS) entry which is preliminary data.</text>
</comment>
<evidence type="ECO:0000256" key="4">
    <source>
        <dbReference type="HAMAP-Rule" id="MF_01219"/>
    </source>
</evidence>
<feature type="short sequence motif" description="PRPP-binding" evidence="4">
    <location>
        <begin position="97"/>
        <end position="109"/>
    </location>
</feature>
<dbReference type="EMBL" id="DTMZ01000028">
    <property type="protein sequence ID" value="HGD12763.1"/>
    <property type="molecule type" value="Genomic_DNA"/>
</dbReference>
<dbReference type="InterPro" id="IPR000836">
    <property type="entry name" value="PRTase_dom"/>
</dbReference>
<dbReference type="Pfam" id="PF00156">
    <property type="entry name" value="Pribosyltran"/>
    <property type="match status" value="1"/>
</dbReference>
<reference evidence="6" key="1">
    <citation type="journal article" date="2020" name="mSystems">
        <title>Genome- and Community-Level Interaction Insights into Carbon Utilization and Element Cycling Functions of Hydrothermarchaeota in Hydrothermal Sediment.</title>
        <authorList>
            <person name="Zhou Z."/>
            <person name="Liu Y."/>
            <person name="Xu W."/>
            <person name="Pan J."/>
            <person name="Luo Z.H."/>
            <person name="Li M."/>
        </authorList>
    </citation>
    <scope>NUCLEOTIDE SEQUENCE [LARGE SCALE GENOMIC DNA]</scope>
    <source>
        <strain evidence="6">SpSt-914</strain>
    </source>
</reference>
<comment type="function">
    <text evidence="4">Regulates the transcription of the pyrimidine nucleotide (pyr) operon in response to exogenous pyrimidines.</text>
</comment>
<evidence type="ECO:0000256" key="1">
    <source>
        <dbReference type="ARBA" id="ARBA00005565"/>
    </source>
</evidence>
<organism evidence="6">
    <name type="scientific">candidate division WOR-3 bacterium</name>
    <dbReference type="NCBI Taxonomy" id="2052148"/>
    <lineage>
        <taxon>Bacteria</taxon>
        <taxon>Bacteria division WOR-3</taxon>
    </lineage>
</organism>
<dbReference type="AlphaFoldDB" id="A0A7V3PST5"/>
<dbReference type="SUPFAM" id="SSF53271">
    <property type="entry name" value="PRTase-like"/>
    <property type="match status" value="1"/>
</dbReference>
<dbReference type="FunFam" id="3.40.50.2020:FF:000020">
    <property type="entry name" value="Bifunctional protein PyrR"/>
    <property type="match status" value="1"/>
</dbReference>
<evidence type="ECO:0000259" key="5">
    <source>
        <dbReference type="Pfam" id="PF00156"/>
    </source>
</evidence>
<name>A0A7V3PST5_UNCW3</name>
<dbReference type="Gene3D" id="3.40.50.2020">
    <property type="match status" value="1"/>
</dbReference>
<dbReference type="GO" id="GO:0004845">
    <property type="term" value="F:uracil phosphoribosyltransferase activity"/>
    <property type="evidence" value="ECO:0007669"/>
    <property type="project" value="UniProtKB-UniRule"/>
</dbReference>
<evidence type="ECO:0000256" key="2">
    <source>
        <dbReference type="ARBA" id="ARBA00023015"/>
    </source>
</evidence>
<dbReference type="PANTHER" id="PTHR11608:SF0">
    <property type="entry name" value="BIFUNCTIONAL PROTEIN PYRR"/>
    <property type="match status" value="1"/>
</dbReference>
<comment type="similarity">
    <text evidence="1 4">Belongs to the purine/pyrimidine phosphoribosyltransferase family. PyrR subfamily.</text>
</comment>
<dbReference type="PANTHER" id="PTHR11608">
    <property type="entry name" value="BIFUNCTIONAL PROTEIN PYRR"/>
    <property type="match status" value="1"/>
</dbReference>
<dbReference type="NCBIfam" id="NF003549">
    <property type="entry name" value="PRK05205.1-5"/>
    <property type="match status" value="1"/>
</dbReference>
<dbReference type="InterPro" id="IPR029057">
    <property type="entry name" value="PRTase-like"/>
</dbReference>
<dbReference type="InterPro" id="IPR023050">
    <property type="entry name" value="PyrR"/>
</dbReference>
<proteinExistence type="inferred from homology"/>
<keyword evidence="4 6" id="KW-0808">Transferase</keyword>
<feature type="domain" description="Phosphoribosyltransferase" evidence="5">
    <location>
        <begin position="5"/>
        <end position="148"/>
    </location>
</feature>
<dbReference type="InterPro" id="IPR050137">
    <property type="entry name" value="PyrR_bifunctional"/>
</dbReference>
<dbReference type="HAMAP" id="MF_01219">
    <property type="entry name" value="PyrR"/>
    <property type="match status" value="1"/>
</dbReference>
<dbReference type="NCBIfam" id="NF003545">
    <property type="entry name" value="PRK05205.1-1"/>
    <property type="match status" value="1"/>
</dbReference>
<keyword evidence="2 4" id="KW-0805">Transcription regulation</keyword>
<keyword evidence="3 4" id="KW-0804">Transcription</keyword>
<evidence type="ECO:0000313" key="6">
    <source>
        <dbReference type="EMBL" id="HGD12763.1"/>
    </source>
</evidence>
<dbReference type="GO" id="GO:0006355">
    <property type="term" value="P:regulation of DNA-templated transcription"/>
    <property type="evidence" value="ECO:0007669"/>
    <property type="project" value="UniProtKB-UniRule"/>
</dbReference>
<dbReference type="EC" id="2.4.2.9" evidence="4"/>
<gene>
    <name evidence="4 6" type="primary">pyrR</name>
    <name evidence="6" type="ORF">ENX16_01575</name>
</gene>
<comment type="function">
    <text evidence="4">Also displays a weak uracil phosphoribosyltransferase activity which is not physiologically significant.</text>
</comment>
<comment type="catalytic activity">
    <reaction evidence="4">
        <text>UMP + diphosphate = 5-phospho-alpha-D-ribose 1-diphosphate + uracil</text>
        <dbReference type="Rhea" id="RHEA:13017"/>
        <dbReference type="ChEBI" id="CHEBI:17568"/>
        <dbReference type="ChEBI" id="CHEBI:33019"/>
        <dbReference type="ChEBI" id="CHEBI:57865"/>
        <dbReference type="ChEBI" id="CHEBI:58017"/>
        <dbReference type="EC" id="2.4.2.9"/>
    </reaction>
</comment>
<keyword evidence="4 6" id="KW-0328">Glycosyltransferase</keyword>